<reference evidence="8" key="1">
    <citation type="journal article" date="2013" name="Genome Announc.">
        <title>Draft genome sequence of the ascomycete Phaeoacremonium aleophilum strain UCR-PA7, a causal agent of the esca disease complex in grapevines.</title>
        <authorList>
            <person name="Blanco-Ulate B."/>
            <person name="Rolshausen P."/>
            <person name="Cantu D."/>
        </authorList>
    </citation>
    <scope>NUCLEOTIDE SEQUENCE [LARGE SCALE GENOMIC DNA]</scope>
    <source>
        <strain evidence="8">UCR-PA7</strain>
    </source>
</reference>
<dbReference type="PANTHER" id="PTHR43775">
    <property type="entry name" value="FATTY ACID SYNTHASE"/>
    <property type="match status" value="1"/>
</dbReference>
<keyword evidence="8" id="KW-1185">Reference proteome</keyword>
<dbReference type="InterPro" id="IPR014030">
    <property type="entry name" value="Ketoacyl_synth_N"/>
</dbReference>
<sequence>MDRAHINGTFQPASGYDQPFVNDHADGAARNDLGGRGGDIDRSTVEQIAIIGMGMRLPGGVHDASGFWDLLVNGRNGRCEVPANRYAIDAWYGPGQPLHIGTRWGNFLRDYNPAHIDTSFWSMSKEEAETMDPEQRLLLEVVYEAFESSGRRDFRGDEVGVYVGTMGTDWERIEQNDNLNLEPVRADIYGDYILANRVSYEFDLKGPSHEKLIRRAYDAAGIGDLSTVAMVECHGTGTAVGDPIEIEAIANVWGEHGIHIGSRSIG</sequence>
<dbReference type="eggNOG" id="KOG1202">
    <property type="taxonomic scope" value="Eukaryota"/>
</dbReference>
<evidence type="ECO:0000256" key="4">
    <source>
        <dbReference type="ARBA" id="ARBA00023268"/>
    </source>
</evidence>
<gene>
    <name evidence="7" type="ORF">UCRPA7_3993</name>
</gene>
<dbReference type="PROSITE" id="PS52004">
    <property type="entry name" value="KS3_2"/>
    <property type="match status" value="1"/>
</dbReference>
<dbReference type="Gene3D" id="3.40.47.10">
    <property type="match status" value="2"/>
</dbReference>
<keyword evidence="4" id="KW-0511">Multifunctional enzyme</keyword>
<dbReference type="GO" id="GO:0044550">
    <property type="term" value="P:secondary metabolite biosynthetic process"/>
    <property type="evidence" value="ECO:0007669"/>
    <property type="project" value="TreeGrafter"/>
</dbReference>
<dbReference type="KEGG" id="tmn:UCRPA7_3993"/>
<protein>
    <submittedName>
        <fullName evidence="7">Putative polyketide synthase protein</fullName>
    </submittedName>
</protein>
<dbReference type="HOGENOM" id="CLU_1046565_0_0_1"/>
<evidence type="ECO:0000256" key="2">
    <source>
        <dbReference type="ARBA" id="ARBA00022553"/>
    </source>
</evidence>
<organism evidence="7 8">
    <name type="scientific">Phaeoacremonium minimum (strain UCR-PA7)</name>
    <name type="common">Esca disease fungus</name>
    <name type="synonym">Togninia minima</name>
    <dbReference type="NCBI Taxonomy" id="1286976"/>
    <lineage>
        <taxon>Eukaryota</taxon>
        <taxon>Fungi</taxon>
        <taxon>Dikarya</taxon>
        <taxon>Ascomycota</taxon>
        <taxon>Pezizomycotina</taxon>
        <taxon>Sordariomycetes</taxon>
        <taxon>Sordariomycetidae</taxon>
        <taxon>Togniniales</taxon>
        <taxon>Togniniaceae</taxon>
        <taxon>Phaeoacremonium</taxon>
    </lineage>
</organism>
<accession>R8BMD1</accession>
<keyword evidence="1" id="KW-0596">Phosphopantetheine</keyword>
<dbReference type="InterPro" id="IPR050091">
    <property type="entry name" value="PKS_NRPS_Biosynth_Enz"/>
</dbReference>
<dbReference type="SUPFAM" id="SSF53901">
    <property type="entry name" value="Thiolase-like"/>
    <property type="match status" value="2"/>
</dbReference>
<dbReference type="GeneID" id="19324397"/>
<keyword evidence="3" id="KW-0808">Transferase</keyword>
<dbReference type="OrthoDB" id="329835at2759"/>
<dbReference type="PANTHER" id="PTHR43775:SF49">
    <property type="entry name" value="SYNTHASE, PUTATIVE (JCVI)-RELATED"/>
    <property type="match status" value="1"/>
</dbReference>
<feature type="domain" description="Ketosynthase family 3 (KS3)" evidence="6">
    <location>
        <begin position="45"/>
        <end position="266"/>
    </location>
</feature>
<dbReference type="GO" id="GO:0006633">
    <property type="term" value="P:fatty acid biosynthetic process"/>
    <property type="evidence" value="ECO:0007669"/>
    <property type="project" value="TreeGrafter"/>
</dbReference>
<evidence type="ECO:0000313" key="7">
    <source>
        <dbReference type="EMBL" id="EOO00531.1"/>
    </source>
</evidence>
<dbReference type="InterPro" id="IPR016039">
    <property type="entry name" value="Thiolase-like"/>
</dbReference>
<name>R8BMD1_PHAM7</name>
<evidence type="ECO:0000313" key="8">
    <source>
        <dbReference type="Proteomes" id="UP000014074"/>
    </source>
</evidence>
<dbReference type="CDD" id="cd00833">
    <property type="entry name" value="PKS"/>
    <property type="match status" value="1"/>
</dbReference>
<dbReference type="InterPro" id="IPR020841">
    <property type="entry name" value="PKS_Beta-ketoAc_synthase_dom"/>
</dbReference>
<dbReference type="RefSeq" id="XP_007914740.1">
    <property type="nucleotide sequence ID" value="XM_007916549.1"/>
</dbReference>
<evidence type="ECO:0000256" key="3">
    <source>
        <dbReference type="ARBA" id="ARBA00022679"/>
    </source>
</evidence>
<dbReference type="SMART" id="SM00825">
    <property type="entry name" value="PKS_KS"/>
    <property type="match status" value="1"/>
</dbReference>
<evidence type="ECO:0000256" key="5">
    <source>
        <dbReference type="SAM" id="MobiDB-lite"/>
    </source>
</evidence>
<dbReference type="GO" id="GO:0004312">
    <property type="term" value="F:fatty acid synthase activity"/>
    <property type="evidence" value="ECO:0007669"/>
    <property type="project" value="TreeGrafter"/>
</dbReference>
<keyword evidence="2" id="KW-0597">Phosphoprotein</keyword>
<dbReference type="Pfam" id="PF00109">
    <property type="entry name" value="ketoacyl-synt"/>
    <property type="match status" value="1"/>
</dbReference>
<dbReference type="AlphaFoldDB" id="R8BMD1"/>
<evidence type="ECO:0000259" key="6">
    <source>
        <dbReference type="PROSITE" id="PS52004"/>
    </source>
</evidence>
<dbReference type="Proteomes" id="UP000014074">
    <property type="component" value="Unassembled WGS sequence"/>
</dbReference>
<evidence type="ECO:0000256" key="1">
    <source>
        <dbReference type="ARBA" id="ARBA00022450"/>
    </source>
</evidence>
<feature type="region of interest" description="Disordered" evidence="5">
    <location>
        <begin position="1"/>
        <end position="39"/>
    </location>
</feature>
<proteinExistence type="predicted"/>
<dbReference type="EMBL" id="KB933072">
    <property type="protein sequence ID" value="EOO00531.1"/>
    <property type="molecule type" value="Genomic_DNA"/>
</dbReference>